<organism evidence="2 3">
    <name type="scientific">Tsukamurella sputi</name>
    <dbReference type="NCBI Taxonomy" id="2591848"/>
    <lineage>
        <taxon>Bacteria</taxon>
        <taxon>Bacillati</taxon>
        <taxon>Actinomycetota</taxon>
        <taxon>Actinomycetes</taxon>
        <taxon>Mycobacteriales</taxon>
        <taxon>Tsukamurellaceae</taxon>
        <taxon>Tsukamurella</taxon>
    </lineage>
</organism>
<sequence>MKTDGTKYLNFTGWYDRPDDLQPAVDGDLTCDIAVIGGGMGGMATALRLAERGKDDVVLLEAEFCGFGSASRNGGQIAGAPGGDLRMLALTDPGKLKVMVKLAENAGEYMEDLMKTHEIECDYEANGLVWGAVSPMMMLRVRTQAAILRACGGQGTLGTSEELGLPAGFVGGMRENVGGALNPGKLARGVRRAVLDSTVKVYEQSPVTDVRQTGGIVELTTPRGTVRANKVVLATNAYSGEWDITPKNLSVPMYVVEAETEPIAPERLAELDWTSRSGIITQHQLMTHYRLTARNTIVCGVRRVERGLSYPLPERVPSPSLIKDMAKDLSDRFPTLSDVSIAQAWGGWIGFTSDWLSVAGQVGDNVYYAMSCNGHGLCQVPYVHKLIADYIVDDQMHEDLAGIWSSAPKYPGTMALVLQEPVIALAWAADRIGDYFSGSKSLARRKLRRRSRRAIS</sequence>
<dbReference type="Gene3D" id="3.50.50.60">
    <property type="entry name" value="FAD/NAD(P)-binding domain"/>
    <property type="match status" value="1"/>
</dbReference>
<dbReference type="SUPFAM" id="SSF51905">
    <property type="entry name" value="FAD/NAD(P)-binding domain"/>
    <property type="match status" value="1"/>
</dbReference>
<proteinExistence type="predicted"/>
<accession>A0A5C5RUX6</accession>
<dbReference type="EMBL" id="VIGV01000001">
    <property type="protein sequence ID" value="TWS26313.1"/>
    <property type="molecule type" value="Genomic_DNA"/>
</dbReference>
<dbReference type="Gene3D" id="3.30.9.10">
    <property type="entry name" value="D-Amino Acid Oxidase, subunit A, domain 2"/>
    <property type="match status" value="1"/>
</dbReference>
<dbReference type="RefSeq" id="WP_146431125.1">
    <property type="nucleotide sequence ID" value="NZ_VIGV01000001.1"/>
</dbReference>
<feature type="domain" description="FAD dependent oxidoreductase" evidence="1">
    <location>
        <begin position="32"/>
        <end position="389"/>
    </location>
</feature>
<reference evidence="2 3" key="2">
    <citation type="submission" date="2019-08" db="EMBL/GenBank/DDBJ databases">
        <title>Tsukamurella conjunctivitidis sp. nov., Tsukamurella assacharolytica sp. nov. and Tsukamurella sputae sp. nov. isolated from patients with conjunctivitis, bacteraemia (lymphoma) and respiratory infection (sputum) in Hong Kong.</title>
        <authorList>
            <person name="Fok K.M.N."/>
            <person name="Fong J.Y.H."/>
        </authorList>
    </citation>
    <scope>NUCLEOTIDE SEQUENCE [LARGE SCALE GENOMIC DNA]</scope>
    <source>
        <strain evidence="2 3">HKU70</strain>
    </source>
</reference>
<keyword evidence="3" id="KW-1185">Reference proteome</keyword>
<dbReference type="Pfam" id="PF01266">
    <property type="entry name" value="DAO"/>
    <property type="match status" value="1"/>
</dbReference>
<comment type="caution">
    <text evidence="2">The sequence shown here is derived from an EMBL/GenBank/DDBJ whole genome shotgun (WGS) entry which is preliminary data.</text>
</comment>
<dbReference type="Proteomes" id="UP000319792">
    <property type="component" value="Unassembled WGS sequence"/>
</dbReference>
<gene>
    <name evidence="2" type="ORF">FK268_03495</name>
</gene>
<evidence type="ECO:0000313" key="2">
    <source>
        <dbReference type="EMBL" id="TWS26313.1"/>
    </source>
</evidence>
<name>A0A5C5RUX6_9ACTN</name>
<evidence type="ECO:0000259" key="1">
    <source>
        <dbReference type="Pfam" id="PF01266"/>
    </source>
</evidence>
<dbReference type="InterPro" id="IPR036188">
    <property type="entry name" value="FAD/NAD-bd_sf"/>
</dbReference>
<dbReference type="PANTHER" id="PTHR13847:SF281">
    <property type="entry name" value="FAD DEPENDENT OXIDOREDUCTASE DOMAIN-CONTAINING PROTEIN"/>
    <property type="match status" value="1"/>
</dbReference>
<dbReference type="AlphaFoldDB" id="A0A5C5RUX6"/>
<dbReference type="InterPro" id="IPR006076">
    <property type="entry name" value="FAD-dep_OxRdtase"/>
</dbReference>
<dbReference type="OrthoDB" id="9805852at2"/>
<dbReference type="GO" id="GO:0005737">
    <property type="term" value="C:cytoplasm"/>
    <property type="evidence" value="ECO:0007669"/>
    <property type="project" value="TreeGrafter"/>
</dbReference>
<evidence type="ECO:0000313" key="3">
    <source>
        <dbReference type="Proteomes" id="UP000319792"/>
    </source>
</evidence>
<protein>
    <submittedName>
        <fullName evidence="2">FAD-binding oxidoreductase</fullName>
    </submittedName>
</protein>
<reference evidence="2 3" key="1">
    <citation type="submission" date="2019-06" db="EMBL/GenBank/DDBJ databases">
        <authorList>
            <person name="Teng J.L.L."/>
            <person name="Lee H.H."/>
            <person name="Lau S.K.P."/>
            <person name="Woo P.C.Y."/>
        </authorList>
    </citation>
    <scope>NUCLEOTIDE SEQUENCE [LARGE SCALE GENOMIC DNA]</scope>
    <source>
        <strain evidence="2 3">HKU70</strain>
    </source>
</reference>
<dbReference type="PANTHER" id="PTHR13847">
    <property type="entry name" value="SARCOSINE DEHYDROGENASE-RELATED"/>
    <property type="match status" value="1"/>
</dbReference>